<dbReference type="SUPFAM" id="SSF53850">
    <property type="entry name" value="Periplasmic binding protein-like II"/>
    <property type="match status" value="1"/>
</dbReference>
<sequence length="588" mass="64295">MNARKSRRLAAAVMVVGALTVTTACSSAHTGSSAAPSESKVAATTVAVGTAADSTGPAIAEPNAKKGGTVTMIDRDDFSHLDPGNVYLNYNSEISLLFTRGLTGYKMMPDGSSKLVGDLATDTGTTTDGGKTWKFTLKDGVKWQDGTAITSGDVKYSIERQFAPFIKSGPTYIQSWLTGSVDKYRDIYPGPFSGQDLPSVQTPDAKTIVYKFTDVHPDANFTFAMTAYGVVPKAQDTKEAYDKKPFSSGPYQIVSHVTDKSIDLERNPNWDPATDPIRNAYPDKWHMEFGVQAKDSTQRFMADNGTDKTSFSFHNTVDPSFVDQVKADPKLKDRTLNGLTPFVDYYYINNTRITNPKIREALIRAFPHQQTRQLQGGTSYGDYATTYMSPTILGYEQNDAFDTLKKPAGDPEAAKKLLTDANALGTTIVYAYNNTPLQQSVTEAIRIALEKAGFKFVAKPLDAKTYYDSTALIANQYDLYWGGWSADWPTGYTSLQQVWDGRVIADGASNYAHFNDPTISKEMDAAVKIADPVAQGKAWAAIDKELQEKAVSIPDVYQRSLSLYGSGLGGVKFDSLMGLQYPLNIFVK</sequence>
<dbReference type="Proteomes" id="UP001422759">
    <property type="component" value="Unassembled WGS sequence"/>
</dbReference>
<evidence type="ECO:0000259" key="2">
    <source>
        <dbReference type="Pfam" id="PF00496"/>
    </source>
</evidence>
<name>A0ABN2YTQ4_9ACTN</name>
<protein>
    <submittedName>
        <fullName evidence="3">ABC transporter substrate-binding protein</fullName>
    </submittedName>
</protein>
<dbReference type="Gene3D" id="3.40.190.10">
    <property type="entry name" value="Periplasmic binding protein-like II"/>
    <property type="match status" value="1"/>
</dbReference>
<dbReference type="EMBL" id="BAAANT010000002">
    <property type="protein sequence ID" value="GAA2131228.1"/>
    <property type="molecule type" value="Genomic_DNA"/>
</dbReference>
<gene>
    <name evidence="3" type="ORF">GCM10009760_04690</name>
</gene>
<dbReference type="PROSITE" id="PS51257">
    <property type="entry name" value="PROKAR_LIPOPROTEIN"/>
    <property type="match status" value="1"/>
</dbReference>
<organism evidence="3 4">
    <name type="scientific">Kitasatospora kazusensis</name>
    <dbReference type="NCBI Taxonomy" id="407974"/>
    <lineage>
        <taxon>Bacteria</taxon>
        <taxon>Bacillati</taxon>
        <taxon>Actinomycetota</taxon>
        <taxon>Actinomycetes</taxon>
        <taxon>Kitasatosporales</taxon>
        <taxon>Streptomycetaceae</taxon>
        <taxon>Kitasatospora</taxon>
    </lineage>
</organism>
<keyword evidence="1" id="KW-0732">Signal</keyword>
<dbReference type="PANTHER" id="PTHR30290:SF83">
    <property type="entry name" value="ABC TRANSPORTER SUBSTRATE-BINDING PROTEIN"/>
    <property type="match status" value="1"/>
</dbReference>
<dbReference type="Pfam" id="PF00496">
    <property type="entry name" value="SBP_bac_5"/>
    <property type="match status" value="1"/>
</dbReference>
<dbReference type="InterPro" id="IPR039424">
    <property type="entry name" value="SBP_5"/>
</dbReference>
<comment type="caution">
    <text evidence="3">The sequence shown here is derived from an EMBL/GenBank/DDBJ whole genome shotgun (WGS) entry which is preliminary data.</text>
</comment>
<feature type="domain" description="Solute-binding protein family 5" evidence="2">
    <location>
        <begin position="114"/>
        <end position="501"/>
    </location>
</feature>
<evidence type="ECO:0000256" key="1">
    <source>
        <dbReference type="SAM" id="SignalP"/>
    </source>
</evidence>
<dbReference type="InterPro" id="IPR000914">
    <property type="entry name" value="SBP_5_dom"/>
</dbReference>
<accession>A0ABN2YTQ4</accession>
<feature type="chain" id="PRO_5047513467" evidence="1">
    <location>
        <begin position="25"/>
        <end position="588"/>
    </location>
</feature>
<dbReference type="Gene3D" id="3.10.105.10">
    <property type="entry name" value="Dipeptide-binding Protein, Domain 3"/>
    <property type="match status" value="1"/>
</dbReference>
<keyword evidence="4" id="KW-1185">Reference proteome</keyword>
<dbReference type="InterPro" id="IPR030678">
    <property type="entry name" value="Peptide/Ni-bd"/>
</dbReference>
<proteinExistence type="predicted"/>
<dbReference type="CDD" id="cd08506">
    <property type="entry name" value="PBP2_clavulanate_OppA2"/>
    <property type="match status" value="1"/>
</dbReference>
<evidence type="ECO:0000313" key="4">
    <source>
        <dbReference type="Proteomes" id="UP001422759"/>
    </source>
</evidence>
<evidence type="ECO:0000313" key="3">
    <source>
        <dbReference type="EMBL" id="GAA2131228.1"/>
    </source>
</evidence>
<feature type="signal peptide" evidence="1">
    <location>
        <begin position="1"/>
        <end position="24"/>
    </location>
</feature>
<dbReference type="RefSeq" id="WP_344460105.1">
    <property type="nucleotide sequence ID" value="NZ_BAAANT010000002.1"/>
</dbReference>
<dbReference type="PANTHER" id="PTHR30290">
    <property type="entry name" value="PERIPLASMIC BINDING COMPONENT OF ABC TRANSPORTER"/>
    <property type="match status" value="1"/>
</dbReference>
<reference evidence="3 4" key="1">
    <citation type="journal article" date="2019" name="Int. J. Syst. Evol. Microbiol.">
        <title>The Global Catalogue of Microorganisms (GCM) 10K type strain sequencing project: providing services to taxonomists for standard genome sequencing and annotation.</title>
        <authorList>
            <consortium name="The Broad Institute Genomics Platform"/>
            <consortium name="The Broad Institute Genome Sequencing Center for Infectious Disease"/>
            <person name="Wu L."/>
            <person name="Ma J."/>
        </authorList>
    </citation>
    <scope>NUCLEOTIDE SEQUENCE [LARGE SCALE GENOMIC DNA]</scope>
    <source>
        <strain evidence="3 4">JCM 14560</strain>
    </source>
</reference>
<dbReference type="PIRSF" id="PIRSF002741">
    <property type="entry name" value="MppA"/>
    <property type="match status" value="1"/>
</dbReference>